<feature type="transmembrane region" description="Helical" evidence="7">
    <location>
        <begin position="54"/>
        <end position="75"/>
    </location>
</feature>
<evidence type="ECO:0000313" key="10">
    <source>
        <dbReference type="Proteomes" id="UP000276526"/>
    </source>
</evidence>
<keyword evidence="4 7" id="KW-1133">Transmembrane helix</keyword>
<gene>
    <name evidence="9" type="ORF">CXF48_08650</name>
</gene>
<dbReference type="EMBL" id="PQNK01000014">
    <property type="protein sequence ID" value="RRO86007.1"/>
    <property type="molecule type" value="Genomic_DNA"/>
</dbReference>
<protein>
    <submittedName>
        <fullName evidence="9">GtrA family protein</fullName>
    </submittedName>
</protein>
<keyword evidence="5 7" id="KW-0472">Membrane</keyword>
<evidence type="ECO:0000256" key="1">
    <source>
        <dbReference type="ARBA" id="ARBA00004141"/>
    </source>
</evidence>
<evidence type="ECO:0000256" key="3">
    <source>
        <dbReference type="ARBA" id="ARBA00022692"/>
    </source>
</evidence>
<dbReference type="GO" id="GO:0005886">
    <property type="term" value="C:plasma membrane"/>
    <property type="evidence" value="ECO:0007669"/>
    <property type="project" value="TreeGrafter"/>
</dbReference>
<dbReference type="PANTHER" id="PTHR38459">
    <property type="entry name" value="PROPHAGE BACTOPRENOL-LINKED GLUCOSE TRANSLOCASE HOMOLOG"/>
    <property type="match status" value="1"/>
</dbReference>
<dbReference type="Pfam" id="PF04138">
    <property type="entry name" value="GtrA_DPMS_TM"/>
    <property type="match status" value="1"/>
</dbReference>
<name>A0A3R8PGX4_9CORY</name>
<keyword evidence="3 7" id="KW-0812">Transmembrane</keyword>
<comment type="subcellular location">
    <subcellularLocation>
        <location evidence="1">Membrane</location>
        <topology evidence="1">Multi-pass membrane protein</topology>
    </subcellularLocation>
</comment>
<evidence type="ECO:0000256" key="6">
    <source>
        <dbReference type="SAM" id="MobiDB-lite"/>
    </source>
</evidence>
<evidence type="ECO:0000313" key="9">
    <source>
        <dbReference type="EMBL" id="RRO86007.1"/>
    </source>
</evidence>
<dbReference type="AlphaFoldDB" id="A0A3R8PGX4"/>
<feature type="compositionally biased region" description="Low complexity" evidence="6">
    <location>
        <begin position="9"/>
        <end position="34"/>
    </location>
</feature>
<accession>A0A3R8PGX4</accession>
<feature type="transmembrane region" description="Helical" evidence="7">
    <location>
        <begin position="140"/>
        <end position="161"/>
    </location>
</feature>
<reference evidence="9 10" key="1">
    <citation type="submission" date="2018-01" db="EMBL/GenBank/DDBJ databases">
        <title>Twenty Corynebacterium bovis Genomes.</title>
        <authorList>
            <person name="Gulvik C.A."/>
        </authorList>
    </citation>
    <scope>NUCLEOTIDE SEQUENCE [LARGE SCALE GENOMIC DNA]</scope>
    <source>
        <strain evidence="9 10">F6900</strain>
    </source>
</reference>
<sequence>MTDSATQQAASRDSAPSAGAAAATTGDPSAAGSWRSVERRRLAAERSRRVVRQFVKFGLVGASGFVVNQGVFVAVKKLTEWGWGVDAESAALNLFGTQFHVRWYMLFSVLAFVVANLWNFMLNRRWTFRTSGKSHWFRELVPFMLVGVGGLIITLAVHWALVNTQSPVSLPVDVFDNSTGLRTRTYWGNFIGVVAALPVNFLLNKVWTFRAVREHRREAGVAEIPAS</sequence>
<dbReference type="PANTHER" id="PTHR38459:SF1">
    <property type="entry name" value="PROPHAGE BACTOPRENOL-LINKED GLUCOSE TRANSLOCASE HOMOLOG"/>
    <property type="match status" value="1"/>
</dbReference>
<dbReference type="Proteomes" id="UP000276526">
    <property type="component" value="Unassembled WGS sequence"/>
</dbReference>
<dbReference type="InterPro" id="IPR051401">
    <property type="entry name" value="GtrA_CellWall_Glycosyl"/>
</dbReference>
<evidence type="ECO:0000256" key="2">
    <source>
        <dbReference type="ARBA" id="ARBA00009399"/>
    </source>
</evidence>
<evidence type="ECO:0000256" key="7">
    <source>
        <dbReference type="SAM" id="Phobius"/>
    </source>
</evidence>
<feature type="region of interest" description="Disordered" evidence="6">
    <location>
        <begin position="1"/>
        <end position="34"/>
    </location>
</feature>
<proteinExistence type="inferred from homology"/>
<organism evidence="9 10">
    <name type="scientific">Corynebacterium bovis</name>
    <dbReference type="NCBI Taxonomy" id="36808"/>
    <lineage>
        <taxon>Bacteria</taxon>
        <taxon>Bacillati</taxon>
        <taxon>Actinomycetota</taxon>
        <taxon>Actinomycetes</taxon>
        <taxon>Mycobacteriales</taxon>
        <taxon>Corynebacteriaceae</taxon>
        <taxon>Corynebacterium</taxon>
    </lineage>
</organism>
<evidence type="ECO:0000256" key="4">
    <source>
        <dbReference type="ARBA" id="ARBA00022989"/>
    </source>
</evidence>
<evidence type="ECO:0000256" key="5">
    <source>
        <dbReference type="ARBA" id="ARBA00023136"/>
    </source>
</evidence>
<feature type="domain" description="GtrA/DPMS transmembrane" evidence="8">
    <location>
        <begin position="56"/>
        <end position="164"/>
    </location>
</feature>
<dbReference type="InterPro" id="IPR007267">
    <property type="entry name" value="GtrA_DPMS_TM"/>
</dbReference>
<feature type="transmembrane region" description="Helical" evidence="7">
    <location>
        <begin position="186"/>
        <end position="207"/>
    </location>
</feature>
<comment type="caution">
    <text evidence="9">The sequence shown here is derived from an EMBL/GenBank/DDBJ whole genome shotgun (WGS) entry which is preliminary data.</text>
</comment>
<feature type="transmembrane region" description="Helical" evidence="7">
    <location>
        <begin position="101"/>
        <end position="120"/>
    </location>
</feature>
<dbReference type="GO" id="GO:0000271">
    <property type="term" value="P:polysaccharide biosynthetic process"/>
    <property type="evidence" value="ECO:0007669"/>
    <property type="project" value="InterPro"/>
</dbReference>
<dbReference type="RefSeq" id="WP_083826035.1">
    <property type="nucleotide sequence ID" value="NZ_CP066067.1"/>
</dbReference>
<comment type="similarity">
    <text evidence="2">Belongs to the GtrA family.</text>
</comment>
<evidence type="ECO:0000259" key="8">
    <source>
        <dbReference type="Pfam" id="PF04138"/>
    </source>
</evidence>